<gene>
    <name evidence="2" type="ORF">H5410_063042</name>
</gene>
<feature type="transmembrane region" description="Helical" evidence="1">
    <location>
        <begin position="6"/>
        <end position="23"/>
    </location>
</feature>
<sequence length="177" mass="20027">MKATLVLLYNKLYFAFLLSLYFDRVVMKFRRARFGDNWTIVCQACDYNIQQKEVIIVKWIRPHFNTLKLNTRGGASIRSLGGLPFTEKLLGPGTSSYVVAAAMMYGLKWCSTHDSRRIWGETDLLLTNCINKETNKISDKLASLSHGSSGIQIFNSFSDLAIKGLTNIDKWGFSSLI</sequence>
<organism evidence="2 3">
    <name type="scientific">Solanum commersonii</name>
    <name type="common">Commerson's wild potato</name>
    <name type="synonym">Commerson's nightshade</name>
    <dbReference type="NCBI Taxonomy" id="4109"/>
    <lineage>
        <taxon>Eukaryota</taxon>
        <taxon>Viridiplantae</taxon>
        <taxon>Streptophyta</taxon>
        <taxon>Embryophyta</taxon>
        <taxon>Tracheophyta</taxon>
        <taxon>Spermatophyta</taxon>
        <taxon>Magnoliopsida</taxon>
        <taxon>eudicotyledons</taxon>
        <taxon>Gunneridae</taxon>
        <taxon>Pentapetalae</taxon>
        <taxon>asterids</taxon>
        <taxon>lamiids</taxon>
        <taxon>Solanales</taxon>
        <taxon>Solanaceae</taxon>
        <taxon>Solanoideae</taxon>
        <taxon>Solaneae</taxon>
        <taxon>Solanum</taxon>
    </lineage>
</organism>
<keyword evidence="3" id="KW-1185">Reference proteome</keyword>
<proteinExistence type="predicted"/>
<name>A0A9J5WDA5_SOLCO</name>
<reference evidence="2 3" key="1">
    <citation type="submission" date="2020-09" db="EMBL/GenBank/DDBJ databases">
        <title>De no assembly of potato wild relative species, Solanum commersonii.</title>
        <authorList>
            <person name="Cho K."/>
        </authorList>
    </citation>
    <scope>NUCLEOTIDE SEQUENCE [LARGE SCALE GENOMIC DNA]</scope>
    <source>
        <strain evidence="2">LZ3.2</strain>
        <tissue evidence="2">Leaf</tissue>
    </source>
</reference>
<dbReference type="EMBL" id="JACXVP010000012">
    <property type="protein sequence ID" value="KAG5573276.1"/>
    <property type="molecule type" value="Genomic_DNA"/>
</dbReference>
<accession>A0A9J5WDA5</accession>
<keyword evidence="1" id="KW-0472">Membrane</keyword>
<dbReference type="Proteomes" id="UP000824120">
    <property type="component" value="Chromosome 12"/>
</dbReference>
<protein>
    <submittedName>
        <fullName evidence="2">Uncharacterized protein</fullName>
    </submittedName>
</protein>
<evidence type="ECO:0000313" key="3">
    <source>
        <dbReference type="Proteomes" id="UP000824120"/>
    </source>
</evidence>
<evidence type="ECO:0000313" key="2">
    <source>
        <dbReference type="EMBL" id="KAG5573276.1"/>
    </source>
</evidence>
<keyword evidence="1" id="KW-1133">Transmembrane helix</keyword>
<dbReference type="AlphaFoldDB" id="A0A9J5WDA5"/>
<comment type="caution">
    <text evidence="2">The sequence shown here is derived from an EMBL/GenBank/DDBJ whole genome shotgun (WGS) entry which is preliminary data.</text>
</comment>
<keyword evidence="1" id="KW-0812">Transmembrane</keyword>
<evidence type="ECO:0000256" key="1">
    <source>
        <dbReference type="SAM" id="Phobius"/>
    </source>
</evidence>